<keyword evidence="1" id="KW-1133">Transmembrane helix</keyword>
<feature type="transmembrane region" description="Helical" evidence="1">
    <location>
        <begin position="53"/>
        <end position="76"/>
    </location>
</feature>
<evidence type="ECO:0000313" key="2">
    <source>
        <dbReference type="EMBL" id="SFC75631.1"/>
    </source>
</evidence>
<dbReference type="InterPro" id="IPR032637">
    <property type="entry name" value="Phage_holin-like"/>
</dbReference>
<gene>
    <name evidence="2" type="ORF">SAMN05216577_11054</name>
</gene>
<sequence>MAEPTSTSVAGGLLMGLGVASALPIDGLALFGALLGAWIATSTRHDFKAWQRLVALILPTCVGYVASDAALALVPWLTTRPVSALVCALVVIPLCLKALAWVDTIDFGELVRRIRGGS</sequence>
<feature type="transmembrane region" description="Helical" evidence="1">
    <location>
        <begin position="82"/>
        <end position="102"/>
    </location>
</feature>
<keyword evidence="1" id="KW-0812">Transmembrane</keyword>
<dbReference type="EMBL" id="FOLS01000010">
    <property type="protein sequence ID" value="SFC75631.1"/>
    <property type="molecule type" value="Genomic_DNA"/>
</dbReference>
<keyword evidence="3" id="KW-1185">Reference proteome</keyword>
<keyword evidence="1" id="KW-0472">Membrane</keyword>
<dbReference type="Proteomes" id="UP000183385">
    <property type="component" value="Unassembled WGS sequence"/>
</dbReference>
<feature type="transmembrane region" description="Helical" evidence="1">
    <location>
        <begin position="12"/>
        <end position="41"/>
    </location>
</feature>
<organism evidence="2 3">
    <name type="scientific">Pseudomonas citronellolis</name>
    <dbReference type="NCBI Taxonomy" id="53408"/>
    <lineage>
        <taxon>Bacteria</taxon>
        <taxon>Pseudomonadati</taxon>
        <taxon>Pseudomonadota</taxon>
        <taxon>Gammaproteobacteria</taxon>
        <taxon>Pseudomonadales</taxon>
        <taxon>Pseudomonadaceae</taxon>
        <taxon>Pseudomonas</taxon>
    </lineage>
</organism>
<reference evidence="2 3" key="1">
    <citation type="submission" date="2016-10" db="EMBL/GenBank/DDBJ databases">
        <authorList>
            <person name="Varghese N."/>
            <person name="Submissions S."/>
        </authorList>
    </citation>
    <scope>NUCLEOTIDE SEQUENCE [LARGE SCALE GENOMIC DNA]</scope>
    <source>
        <strain evidence="2 3">LMG 18378</strain>
    </source>
</reference>
<evidence type="ECO:0000256" key="1">
    <source>
        <dbReference type="SAM" id="Phobius"/>
    </source>
</evidence>
<dbReference type="Pfam" id="PF16931">
    <property type="entry name" value="Phage_holin_8"/>
    <property type="match status" value="1"/>
</dbReference>
<comment type="caution">
    <text evidence="2">The sequence shown here is derived from an EMBL/GenBank/DDBJ whole genome shotgun (WGS) entry which is preliminary data.</text>
</comment>
<accession>A0AAQ1KFJ3</accession>
<proteinExistence type="predicted"/>
<name>A0AAQ1KFJ3_9PSED</name>
<protein>
    <submittedName>
        <fullName evidence="2">Phage holin</fullName>
    </submittedName>
</protein>
<dbReference type="AlphaFoldDB" id="A0AAQ1KFJ3"/>
<evidence type="ECO:0000313" key="3">
    <source>
        <dbReference type="Proteomes" id="UP000183385"/>
    </source>
</evidence>
<dbReference type="RefSeq" id="WP_074980168.1">
    <property type="nucleotide sequence ID" value="NZ_FOLS01000010.1"/>
</dbReference>